<accession>A0A7S4A4J6</accession>
<evidence type="ECO:0000256" key="1">
    <source>
        <dbReference type="SAM" id="MobiDB-lite"/>
    </source>
</evidence>
<feature type="compositionally biased region" description="Basic residues" evidence="1">
    <location>
        <begin position="597"/>
        <end position="609"/>
    </location>
</feature>
<feature type="region of interest" description="Disordered" evidence="1">
    <location>
        <begin position="78"/>
        <end position="134"/>
    </location>
</feature>
<gene>
    <name evidence="2" type="ORF">PCAL00307_LOCUS18864</name>
    <name evidence="3" type="ORF">PECAL_3P14720</name>
</gene>
<reference evidence="2" key="1">
    <citation type="submission" date="2021-01" db="EMBL/GenBank/DDBJ databases">
        <authorList>
            <person name="Corre E."/>
            <person name="Pelletier E."/>
            <person name="Niang G."/>
            <person name="Scheremetjew M."/>
            <person name="Finn R."/>
            <person name="Kale V."/>
            <person name="Holt S."/>
            <person name="Cochrane G."/>
            <person name="Meng A."/>
            <person name="Brown T."/>
            <person name="Cohen L."/>
        </authorList>
    </citation>
    <scope>NUCLEOTIDE SEQUENCE</scope>
    <source>
        <strain evidence="2">CCMP1756</strain>
    </source>
</reference>
<evidence type="ECO:0000313" key="4">
    <source>
        <dbReference type="Proteomes" id="UP000789595"/>
    </source>
</evidence>
<keyword evidence="4" id="KW-1185">Reference proteome</keyword>
<name>A0A7S4A4J6_9STRA</name>
<evidence type="ECO:0000313" key="3">
    <source>
        <dbReference type="EMBL" id="CAH0371523.1"/>
    </source>
</evidence>
<reference evidence="3" key="2">
    <citation type="submission" date="2021-11" db="EMBL/GenBank/DDBJ databases">
        <authorList>
            <consortium name="Genoscope - CEA"/>
            <person name="William W."/>
        </authorList>
    </citation>
    <scope>NUCLEOTIDE SEQUENCE</scope>
</reference>
<dbReference type="Proteomes" id="UP000789595">
    <property type="component" value="Unassembled WGS sequence"/>
</dbReference>
<dbReference type="AlphaFoldDB" id="A0A7S4A4J6"/>
<feature type="compositionally biased region" description="Basic and acidic residues" evidence="1">
    <location>
        <begin position="585"/>
        <end position="596"/>
    </location>
</feature>
<evidence type="ECO:0000313" key="2">
    <source>
        <dbReference type="EMBL" id="CAE0703417.1"/>
    </source>
</evidence>
<sequence length="609" mass="67705">MTAPSRYKDWSPAAIFGGNSNDARVHPRGHLGGQSSAPRSPGAQAAALASAWRGRGGDRGDGLLSALAEMNGIISDGVAEDDDAGVAPADWRTRAKQHEKPRKAKPRRRPPAPARSPDLASRQRQRQEQRMRAVHTIQRGWRARCVVDRTARQRPEAIRRRQWGAVELDAVLQIQDAWRDRKRWLAGADARAAKTASRLLKIASRDARVKAAVALECAWRRKMAYELAGEAMWQLRQRKHRAAAVVQDALRRKLAHNALRRKLCWRRAAATLLAAHERGRSSRRAFGVARGASTRLAALSRRKVAMEQFRVAIAAAVTLQRRARGRSGRRIGLYRAALRESVAVSIRRMEAVAEAMSAANDAVAAARRASELAAAAAKKAFTECALFTAAMVVQDRRRDAAAQILQRAARRWAARRRGAAAQTIVAFAEVAAARRREAARRRLACATLAPHFLALLARRRKERLARAKRRVKAAFTLTRLGRGFVGRREARRRWEIVRRKFTCRNCGRAEPNGNYCKGCGYRRPSLEGEAKPVGTGAAVPIRRPRATSAETRRPPAKQRQLRSGSAGHRDPADALRAARRALAPKKPDRLRSVVRDARKKRNPHCRPLL</sequence>
<feature type="region of interest" description="Disordered" evidence="1">
    <location>
        <begin position="1"/>
        <end position="56"/>
    </location>
</feature>
<proteinExistence type="predicted"/>
<feature type="compositionally biased region" description="Basic residues" evidence="1">
    <location>
        <begin position="99"/>
        <end position="110"/>
    </location>
</feature>
<dbReference type="EMBL" id="HBIW01021858">
    <property type="protein sequence ID" value="CAE0703417.1"/>
    <property type="molecule type" value="Transcribed_RNA"/>
</dbReference>
<organism evidence="2">
    <name type="scientific">Pelagomonas calceolata</name>
    <dbReference type="NCBI Taxonomy" id="35677"/>
    <lineage>
        <taxon>Eukaryota</taxon>
        <taxon>Sar</taxon>
        <taxon>Stramenopiles</taxon>
        <taxon>Ochrophyta</taxon>
        <taxon>Pelagophyceae</taxon>
        <taxon>Pelagomonadales</taxon>
        <taxon>Pelagomonadaceae</taxon>
        <taxon>Pelagomonas</taxon>
    </lineage>
</organism>
<feature type="compositionally biased region" description="Low complexity" evidence="1">
    <location>
        <begin position="34"/>
        <end position="53"/>
    </location>
</feature>
<protein>
    <submittedName>
        <fullName evidence="2">Uncharacterized protein</fullName>
    </submittedName>
</protein>
<dbReference type="OrthoDB" id="10691438at2759"/>
<dbReference type="EMBL" id="CAKKNE010000003">
    <property type="protein sequence ID" value="CAH0371523.1"/>
    <property type="molecule type" value="Genomic_DNA"/>
</dbReference>
<feature type="region of interest" description="Disordered" evidence="1">
    <location>
        <begin position="527"/>
        <end position="609"/>
    </location>
</feature>